<evidence type="ECO:0000256" key="1">
    <source>
        <dbReference type="SAM" id="MobiDB-lite"/>
    </source>
</evidence>
<evidence type="ECO:0000313" key="4">
    <source>
        <dbReference type="Proteomes" id="UP001139955"/>
    </source>
</evidence>
<feature type="region of interest" description="Disordered" evidence="1">
    <location>
        <begin position="243"/>
        <end position="267"/>
    </location>
</feature>
<accession>A0A9X3BE58</accession>
<evidence type="ECO:0000313" key="3">
    <source>
        <dbReference type="EMBL" id="MCU7250038.1"/>
    </source>
</evidence>
<comment type="caution">
    <text evidence="3">The sequence shown here is derived from an EMBL/GenBank/DDBJ whole genome shotgun (WGS) entry which is preliminary data.</text>
</comment>
<feature type="domain" description="Dermonecrotic toxin N-terminal" evidence="2">
    <location>
        <begin position="32"/>
        <end position="103"/>
    </location>
</feature>
<organism evidence="3 4">
    <name type="scientific">Pseudomonas koreensis</name>
    <dbReference type="NCBI Taxonomy" id="198620"/>
    <lineage>
        <taxon>Bacteria</taxon>
        <taxon>Pseudomonadati</taxon>
        <taxon>Pseudomonadota</taxon>
        <taxon>Gammaproteobacteria</taxon>
        <taxon>Pseudomonadales</taxon>
        <taxon>Pseudomonadaceae</taxon>
        <taxon>Pseudomonas</taxon>
    </lineage>
</organism>
<dbReference type="AlphaFoldDB" id="A0A9X3BE58"/>
<sequence length="1045" mass="117550">QHISADEQRIFDAAIDGQSAEASSVILLPATLNSSGKDTPDEGPVTLAGVTFIQQPSSGITLLYLPDSPDGRFLRRYASLEEARLGLFNQCAQDSWASYLAGRALLGNVRAHEVRIGQASEKRFSALIGIGTRWPASTTLAAHLLNVHMGRLIEAHRGTSRSNDALYLERYALNGPRAFNYLKMALGMVPFVGTTIALYDAWTSANQAAAAFLRGRVGDGVAELESVLLCLIDAAMDILPGASVGGTRPPGRHPQVAQIPRHDPQLPRPEFIDPDAITPASPLARRAKTATAIRQQRLSGGEVRAQARLLNRRKGTRENSAPQYSHKADPFSGYEYEARVNLAAIQPQTTGPHSGIYRHPDGDFIVRRGNIYAVTRGEARPDYAVEIPSDSGVSQNHNWRLKGTRAKTYKQPIALDENGEWNTHFAVHGTTFDGGGLGGGNVIGHVADILDPLWPQDIRERLPRWWVDRGYRRLHQLNSAADALTEQMKARFPRSKVILDRYHAATGAERHRLRPEAETVCMGDIELAERRYALLVEMIPYRHGNNRRLLNHNLSKDAGKVTDRFELLVHLVNNQIHQRFEQLAVLIRDLERLPESALGEQAKLRLAMRNLRVENLKSVETIEILMRDLNRWYERVIEPADKALLSQDVERLNRRMSEANLFYIKANHQLENIRRHENIADVSWLFFHRQADGLSLRLHRAMNSQYSLSEAATTVTQRNQVLQNCLDTYEPFLREVRIWAATYPQHLQLDELPALQAAIEKMAGNARSARLLPATRPAAGTITKKVFTTEDGETLVGVESWEPTTQVRQFQQPGKGGMNEVWEQDRNGKFRLLNPPAPAAEPTAVDLNRLIAEAGKRLNSLPDYESRVTTYAGQNMLPVDLQHMLISEAHELLYRAERLQQLDAEPGLIKSLRDSAARLKTRGRQMRTEQSLKSKKPTDGMLADLLEQKAVEIRKVKDKVDLGKRRDGRRDFMQEYEIHDLTKTPATLLWYAHFHYNKATQGFREFEKGHLKLPEHRLMTHADDPALPHADIGRQSSTLAHFESL</sequence>
<name>A0A9X3BE58_9PSED</name>
<gene>
    <name evidence="3" type="ORF">OC940_19695</name>
</gene>
<dbReference type="RefSeq" id="WP_368044876.1">
    <property type="nucleotide sequence ID" value="NZ_JAOSKY010000012.1"/>
</dbReference>
<reference evidence="3" key="2">
    <citation type="journal article" date="2023" name="mSystems">
        <title>Charting the Lipopeptidome of Nonpathogenic Pseudomonas.</title>
        <authorList>
            <person name="Cesa-Luna C."/>
            <person name="Geudens N."/>
            <person name="Girard L."/>
            <person name="De Roo V."/>
            <person name="Maklad H.R."/>
            <person name="Martins J.C."/>
            <person name="Hofte M."/>
            <person name="De Mot R."/>
        </authorList>
    </citation>
    <scope>NUCLEOTIDE SEQUENCE</scope>
    <source>
        <strain evidence="3">B1M3-32</strain>
    </source>
</reference>
<dbReference type="Pfam" id="PF20178">
    <property type="entry name" value="ToxA_N"/>
    <property type="match status" value="1"/>
</dbReference>
<proteinExistence type="predicted"/>
<keyword evidence="4" id="KW-1185">Reference proteome</keyword>
<dbReference type="EMBL" id="JAOSKY010000012">
    <property type="protein sequence ID" value="MCU7250038.1"/>
    <property type="molecule type" value="Genomic_DNA"/>
</dbReference>
<evidence type="ECO:0000259" key="2">
    <source>
        <dbReference type="Pfam" id="PF20178"/>
    </source>
</evidence>
<protein>
    <recommendedName>
        <fullName evidence="2">Dermonecrotic toxin N-terminal domain-containing protein</fullName>
    </recommendedName>
</protein>
<reference evidence="3" key="1">
    <citation type="submission" date="2022-09" db="EMBL/GenBank/DDBJ databases">
        <authorList>
            <person name="Cesa-Luna C."/>
            <person name="Girard L."/>
            <person name="Lood C."/>
            <person name="Hofte M."/>
            <person name="De Mot R."/>
        </authorList>
    </citation>
    <scope>NUCLEOTIDE SEQUENCE</scope>
    <source>
        <strain evidence="3">B1M3-32</strain>
    </source>
</reference>
<dbReference type="Proteomes" id="UP001139955">
    <property type="component" value="Unassembled WGS sequence"/>
</dbReference>
<feature type="non-terminal residue" evidence="3">
    <location>
        <position position="1"/>
    </location>
</feature>
<dbReference type="InterPro" id="IPR046673">
    <property type="entry name" value="ToxA_N"/>
</dbReference>